<proteinExistence type="inferred from homology"/>
<organism evidence="6 7">
    <name type="scientific">Planktomarina temperata RCA23</name>
    <dbReference type="NCBI Taxonomy" id="666509"/>
    <lineage>
        <taxon>Bacteria</taxon>
        <taxon>Pseudomonadati</taxon>
        <taxon>Pseudomonadota</taxon>
        <taxon>Alphaproteobacteria</taxon>
        <taxon>Rhodobacterales</taxon>
        <taxon>Paracoccaceae</taxon>
        <taxon>Planktomarina</taxon>
    </lineage>
</organism>
<dbReference type="CDD" id="cd01536">
    <property type="entry name" value="PBP1_ABC_sugar_binding-like"/>
    <property type="match status" value="1"/>
</dbReference>
<protein>
    <submittedName>
        <fullName evidence="6">Ribose import ABC transporter, substrate binding protein RbsC</fullName>
    </submittedName>
</protein>
<feature type="signal peptide" evidence="4">
    <location>
        <begin position="1"/>
        <end position="27"/>
    </location>
</feature>
<sequence length="370" mass="38596">MVSLTSLKLAPLCVLLCGTVLAPAVSAAEFEASRQGGTPGALLPEELALWSYNTETSAFEVVSGDASAPYALNLRALPEGSRVGFAEGWAAIPFSYAINQRLYELADELGFEVVYCDNDFKAEKAVSCAELIALQGADVVIESNWHSGAAAPVMNIFDEAGIPVMSLDVLHPNAIFLGANNYVSGLIGGQAAAEHAKALGRCDDVSVLLGIAPADGDAANQRLSGFADGVQTVCGALPEARIHEDLIDAGTTDQALTKTTDWLTGHPGAGFVLATAIDDPRAFGMSNALAQAGREGVAIGLGCDDVGVAATRTPVEDNNFLGCVAYYPEKYPDWALSVAADILEGKAVPQEVHLEHVFLDAGSINDVYPE</sequence>
<dbReference type="EMBL" id="CP003984">
    <property type="protein sequence ID" value="AII87880.1"/>
    <property type="molecule type" value="Genomic_DNA"/>
</dbReference>
<evidence type="ECO:0000256" key="2">
    <source>
        <dbReference type="ARBA" id="ARBA00007639"/>
    </source>
</evidence>
<evidence type="ECO:0000313" key="6">
    <source>
        <dbReference type="EMBL" id="AII87880.1"/>
    </source>
</evidence>
<name>A0AAN0VJ55_9RHOB</name>
<dbReference type="Proteomes" id="UP000028680">
    <property type="component" value="Chromosome"/>
</dbReference>
<dbReference type="InterPro" id="IPR028082">
    <property type="entry name" value="Peripla_BP_I"/>
</dbReference>
<feature type="chain" id="PRO_5042933368" evidence="4">
    <location>
        <begin position="28"/>
        <end position="370"/>
    </location>
</feature>
<dbReference type="PANTHER" id="PTHR46847:SF1">
    <property type="entry name" value="D-ALLOSE-BINDING PERIPLASMIC PROTEIN-RELATED"/>
    <property type="match status" value="1"/>
</dbReference>
<dbReference type="PANTHER" id="PTHR46847">
    <property type="entry name" value="D-ALLOSE-BINDING PERIPLASMIC PROTEIN-RELATED"/>
    <property type="match status" value="1"/>
</dbReference>
<evidence type="ECO:0000256" key="1">
    <source>
        <dbReference type="ARBA" id="ARBA00004196"/>
    </source>
</evidence>
<dbReference type="Gene3D" id="3.40.50.2300">
    <property type="match status" value="2"/>
</dbReference>
<dbReference type="InterPro" id="IPR025997">
    <property type="entry name" value="SBP_2_dom"/>
</dbReference>
<evidence type="ECO:0000256" key="4">
    <source>
        <dbReference type="SAM" id="SignalP"/>
    </source>
</evidence>
<comment type="subcellular location">
    <subcellularLocation>
        <location evidence="1">Cell envelope</location>
    </subcellularLocation>
</comment>
<feature type="domain" description="Periplasmic binding protein" evidence="5">
    <location>
        <begin position="92"/>
        <end position="346"/>
    </location>
</feature>
<keyword evidence="3 4" id="KW-0732">Signal</keyword>
<evidence type="ECO:0000313" key="7">
    <source>
        <dbReference type="Proteomes" id="UP000028680"/>
    </source>
</evidence>
<reference evidence="6 7" key="1">
    <citation type="journal article" date="2014" name="ISME J.">
        <title>Adaptation of an abundant Roseobacter RCA organism to pelagic systems revealed by genomic and transcriptomic analyses.</title>
        <authorList>
            <person name="Voget S."/>
            <person name="Wemheuer B."/>
            <person name="Brinkhoff T."/>
            <person name="Vollmers J."/>
            <person name="Dietrich S."/>
            <person name="Giebel H.A."/>
            <person name="Beardsley C."/>
            <person name="Sardemann C."/>
            <person name="Bakenhus I."/>
            <person name="Billerbeck S."/>
            <person name="Daniel R."/>
            <person name="Simon M."/>
        </authorList>
    </citation>
    <scope>NUCLEOTIDE SEQUENCE [LARGE SCALE GENOMIC DNA]</scope>
    <source>
        <strain evidence="6 7">RCA23</strain>
    </source>
</reference>
<dbReference type="GO" id="GO:0030246">
    <property type="term" value="F:carbohydrate binding"/>
    <property type="evidence" value="ECO:0007669"/>
    <property type="project" value="UniProtKB-ARBA"/>
</dbReference>
<dbReference type="GO" id="GO:0030313">
    <property type="term" value="C:cell envelope"/>
    <property type="evidence" value="ECO:0007669"/>
    <property type="project" value="UniProtKB-SubCell"/>
</dbReference>
<gene>
    <name evidence="6" type="primary">rbsC2</name>
    <name evidence="6" type="ORF">RCA23_c23570</name>
</gene>
<dbReference type="Pfam" id="PF13407">
    <property type="entry name" value="Peripla_BP_4"/>
    <property type="match status" value="1"/>
</dbReference>
<dbReference type="AlphaFoldDB" id="A0AAN0VJ55"/>
<evidence type="ECO:0000259" key="5">
    <source>
        <dbReference type="Pfam" id="PF13407"/>
    </source>
</evidence>
<comment type="similarity">
    <text evidence="2">Belongs to the bacterial solute-binding protein 2 family.</text>
</comment>
<keyword evidence="7" id="KW-1185">Reference proteome</keyword>
<dbReference type="KEGG" id="ptp:RCA23_c23570"/>
<accession>A0AAN0VJ55</accession>
<dbReference type="RefSeq" id="WP_044050517.1">
    <property type="nucleotide sequence ID" value="NZ_CP003984.1"/>
</dbReference>
<dbReference type="SUPFAM" id="SSF53822">
    <property type="entry name" value="Periplasmic binding protein-like I"/>
    <property type="match status" value="1"/>
</dbReference>
<evidence type="ECO:0000256" key="3">
    <source>
        <dbReference type="ARBA" id="ARBA00022729"/>
    </source>
</evidence>